<accession>A0A1I4STI6</accession>
<dbReference type="InterPro" id="IPR029752">
    <property type="entry name" value="D-isomer_DH_CS1"/>
</dbReference>
<dbReference type="InterPro" id="IPR006139">
    <property type="entry name" value="D-isomer_2_OHA_DH_cat_dom"/>
</dbReference>
<dbReference type="Pfam" id="PF02826">
    <property type="entry name" value="2-Hacid_dh_C"/>
    <property type="match status" value="1"/>
</dbReference>
<name>A0A1I4STI6_9HYPH</name>
<evidence type="ECO:0000256" key="1">
    <source>
        <dbReference type="ARBA" id="ARBA00005854"/>
    </source>
</evidence>
<dbReference type="PANTHER" id="PTHR42789:SF1">
    <property type="entry name" value="D-ISOMER SPECIFIC 2-HYDROXYACID DEHYDROGENASE FAMILY PROTEIN (AFU_ORTHOLOGUE AFUA_6G10090)"/>
    <property type="match status" value="1"/>
</dbReference>
<dbReference type="EMBL" id="FOTK01000045">
    <property type="protein sequence ID" value="SFM67715.1"/>
    <property type="molecule type" value="Genomic_DNA"/>
</dbReference>
<evidence type="ECO:0000313" key="9">
    <source>
        <dbReference type="Proteomes" id="UP000199048"/>
    </source>
</evidence>
<evidence type="ECO:0000256" key="4">
    <source>
        <dbReference type="ARBA" id="ARBA00023027"/>
    </source>
</evidence>
<dbReference type="InterPro" id="IPR006140">
    <property type="entry name" value="D-isomer_DH_NAD-bd"/>
</dbReference>
<organism evidence="8 9">
    <name type="scientific">Methylobacterium pseudosasicola</name>
    <dbReference type="NCBI Taxonomy" id="582667"/>
    <lineage>
        <taxon>Bacteria</taxon>
        <taxon>Pseudomonadati</taxon>
        <taxon>Pseudomonadota</taxon>
        <taxon>Alphaproteobacteria</taxon>
        <taxon>Hyphomicrobiales</taxon>
        <taxon>Methylobacteriaceae</taxon>
        <taxon>Methylobacterium</taxon>
    </lineage>
</organism>
<dbReference type="GO" id="GO:0016616">
    <property type="term" value="F:oxidoreductase activity, acting on the CH-OH group of donors, NAD or NADP as acceptor"/>
    <property type="evidence" value="ECO:0007669"/>
    <property type="project" value="InterPro"/>
</dbReference>
<keyword evidence="9" id="KW-1185">Reference proteome</keyword>
<dbReference type="GO" id="GO:0008652">
    <property type="term" value="P:amino acid biosynthetic process"/>
    <property type="evidence" value="ECO:0007669"/>
    <property type="project" value="UniProtKB-KW"/>
</dbReference>
<keyword evidence="4" id="KW-0520">NAD</keyword>
<keyword evidence="3 5" id="KW-0560">Oxidoreductase</keyword>
<comment type="similarity">
    <text evidence="1 5">Belongs to the D-isomer specific 2-hydroxyacid dehydrogenase family.</text>
</comment>
<dbReference type="PANTHER" id="PTHR42789">
    <property type="entry name" value="D-ISOMER SPECIFIC 2-HYDROXYACID DEHYDROGENASE FAMILY PROTEIN (AFU_ORTHOLOGUE AFUA_6G10090)"/>
    <property type="match status" value="1"/>
</dbReference>
<keyword evidence="2" id="KW-0028">Amino-acid biosynthesis</keyword>
<dbReference type="GO" id="GO:0051287">
    <property type="term" value="F:NAD binding"/>
    <property type="evidence" value="ECO:0007669"/>
    <property type="project" value="InterPro"/>
</dbReference>
<feature type="domain" description="D-isomer specific 2-hydroxyacid dehydrogenase catalytic" evidence="6">
    <location>
        <begin position="18"/>
        <end position="321"/>
    </location>
</feature>
<dbReference type="SUPFAM" id="SSF51735">
    <property type="entry name" value="NAD(P)-binding Rossmann-fold domains"/>
    <property type="match status" value="1"/>
</dbReference>
<evidence type="ECO:0000259" key="7">
    <source>
        <dbReference type="Pfam" id="PF02826"/>
    </source>
</evidence>
<dbReference type="SUPFAM" id="SSF52283">
    <property type="entry name" value="Formate/glycerate dehydrogenase catalytic domain-like"/>
    <property type="match status" value="1"/>
</dbReference>
<evidence type="ECO:0000313" key="8">
    <source>
        <dbReference type="EMBL" id="SFM67715.1"/>
    </source>
</evidence>
<evidence type="ECO:0000256" key="3">
    <source>
        <dbReference type="ARBA" id="ARBA00023002"/>
    </source>
</evidence>
<dbReference type="Proteomes" id="UP000199048">
    <property type="component" value="Unassembled WGS sequence"/>
</dbReference>
<dbReference type="CDD" id="cd12172">
    <property type="entry name" value="PGDH_like_2"/>
    <property type="match status" value="1"/>
</dbReference>
<dbReference type="AlphaFoldDB" id="A0A1I4STI6"/>
<sequence>MNPIANRMRVLVTPRGFNPGARAYLEEQGFAVRQPELNNTDPAPDTLPDLLDDVDGWILGSTFVGHDLMARFPRLKVLARRGVGFEQIDHLAAARLGKVVTIAAGGNSPSVADHTIGLMLAVAKRLATFPPSLRTGDWTYRIGEELTGSTVGIVGLGRIGRCVARRLGGFDVRILATDIVPDDGFAAAHRVTRVDLDMLLSESDFVTLHAPLDASTAQLIDRTALARMKPGAIFINTARGGLVNERDLYEAIVSGHIAGAGLDVFEAEKDPAASKAANALIALERVVATPHTAAATYGGLARTNLIAARTVVDILTGRSPPADCIVADGRSVLEVC</sequence>
<protein>
    <submittedName>
        <fullName evidence="8">D-3-phosphoglycerate dehydrogenase</fullName>
    </submittedName>
</protein>
<gene>
    <name evidence="8" type="ORF">SAMN05192568_104521</name>
</gene>
<evidence type="ECO:0000256" key="5">
    <source>
        <dbReference type="RuleBase" id="RU003719"/>
    </source>
</evidence>
<proteinExistence type="inferred from homology"/>
<dbReference type="FunFam" id="3.40.50.720:FF:000203">
    <property type="entry name" value="D-3-phosphoglycerate dehydrogenase (SerA)"/>
    <property type="match status" value="1"/>
</dbReference>
<evidence type="ECO:0000256" key="2">
    <source>
        <dbReference type="ARBA" id="ARBA00022605"/>
    </source>
</evidence>
<dbReference type="STRING" id="582667.SAMN05192568_104521"/>
<dbReference type="PROSITE" id="PS00065">
    <property type="entry name" value="D_2_HYDROXYACID_DH_1"/>
    <property type="match status" value="1"/>
</dbReference>
<dbReference type="PROSITE" id="PS00670">
    <property type="entry name" value="D_2_HYDROXYACID_DH_2"/>
    <property type="match status" value="1"/>
</dbReference>
<evidence type="ECO:0000259" key="6">
    <source>
        <dbReference type="Pfam" id="PF00389"/>
    </source>
</evidence>
<dbReference type="Pfam" id="PF00389">
    <property type="entry name" value="2-Hacid_dh"/>
    <property type="match status" value="1"/>
</dbReference>
<reference evidence="9" key="1">
    <citation type="submission" date="2016-10" db="EMBL/GenBank/DDBJ databases">
        <authorList>
            <person name="Varghese N."/>
            <person name="Submissions S."/>
        </authorList>
    </citation>
    <scope>NUCLEOTIDE SEQUENCE [LARGE SCALE GENOMIC DNA]</scope>
    <source>
        <strain evidence="9">BL36</strain>
    </source>
</reference>
<dbReference type="InterPro" id="IPR050857">
    <property type="entry name" value="D-2-hydroxyacid_DH"/>
</dbReference>
<dbReference type="Gene3D" id="3.40.50.720">
    <property type="entry name" value="NAD(P)-binding Rossmann-like Domain"/>
    <property type="match status" value="2"/>
</dbReference>
<dbReference type="InterPro" id="IPR036291">
    <property type="entry name" value="NAD(P)-bd_dom_sf"/>
</dbReference>
<dbReference type="InterPro" id="IPR029753">
    <property type="entry name" value="D-isomer_DH_CS"/>
</dbReference>
<dbReference type="PROSITE" id="PS00671">
    <property type="entry name" value="D_2_HYDROXYACID_DH_3"/>
    <property type="match status" value="1"/>
</dbReference>
<feature type="domain" description="D-isomer specific 2-hydroxyacid dehydrogenase NAD-binding" evidence="7">
    <location>
        <begin position="116"/>
        <end position="293"/>
    </location>
</feature>